<dbReference type="Gene3D" id="1.10.10.10">
    <property type="entry name" value="Winged helix-like DNA-binding domain superfamily/Winged helix DNA-binding domain"/>
    <property type="match status" value="1"/>
</dbReference>
<dbReference type="GO" id="GO:0030170">
    <property type="term" value="F:pyridoxal phosphate binding"/>
    <property type="evidence" value="ECO:0007669"/>
    <property type="project" value="InterPro"/>
</dbReference>
<dbReference type="InterPro" id="IPR000524">
    <property type="entry name" value="Tscrpt_reg_HTH_GntR"/>
</dbReference>
<keyword evidence="3" id="KW-0805">Transcription regulation</keyword>
<dbReference type="EMBL" id="BJXB01000024">
    <property type="protein sequence ID" value="GEM48750.1"/>
    <property type="molecule type" value="Genomic_DNA"/>
</dbReference>
<gene>
    <name evidence="7" type="ORF">DC3_43850</name>
</gene>
<dbReference type="AlphaFoldDB" id="A0A511N7E1"/>
<dbReference type="InterPro" id="IPR051446">
    <property type="entry name" value="HTH_trans_reg/aminotransferase"/>
</dbReference>
<organism evidence="7 8">
    <name type="scientific">Deinococcus cellulosilyticus (strain DSM 18568 / NBRC 106333 / KACC 11606 / 5516J-15)</name>
    <dbReference type="NCBI Taxonomy" id="1223518"/>
    <lineage>
        <taxon>Bacteria</taxon>
        <taxon>Thermotogati</taxon>
        <taxon>Deinococcota</taxon>
        <taxon>Deinococci</taxon>
        <taxon>Deinococcales</taxon>
        <taxon>Deinococcaceae</taxon>
        <taxon>Deinococcus</taxon>
    </lineage>
</organism>
<dbReference type="InterPro" id="IPR015421">
    <property type="entry name" value="PyrdxlP-dep_Trfase_major"/>
</dbReference>
<reference evidence="7 8" key="1">
    <citation type="submission" date="2019-07" db="EMBL/GenBank/DDBJ databases">
        <title>Whole genome shotgun sequence of Deinococcus cellulosilyticus NBRC 106333.</title>
        <authorList>
            <person name="Hosoyama A."/>
            <person name="Uohara A."/>
            <person name="Ohji S."/>
            <person name="Ichikawa N."/>
        </authorList>
    </citation>
    <scope>NUCLEOTIDE SEQUENCE [LARGE SCALE GENOMIC DNA]</scope>
    <source>
        <strain evidence="7 8">NBRC 106333</strain>
    </source>
</reference>
<dbReference type="OrthoDB" id="9802328at2"/>
<evidence type="ECO:0000256" key="3">
    <source>
        <dbReference type="ARBA" id="ARBA00023015"/>
    </source>
</evidence>
<dbReference type="SMART" id="SM00345">
    <property type="entry name" value="HTH_GNTR"/>
    <property type="match status" value="1"/>
</dbReference>
<dbReference type="InterPro" id="IPR015422">
    <property type="entry name" value="PyrdxlP-dep_Trfase_small"/>
</dbReference>
<evidence type="ECO:0000313" key="8">
    <source>
        <dbReference type="Proteomes" id="UP000321306"/>
    </source>
</evidence>
<dbReference type="Pfam" id="PF00155">
    <property type="entry name" value="Aminotran_1_2"/>
    <property type="match status" value="1"/>
</dbReference>
<comment type="similarity">
    <text evidence="1">In the C-terminal section; belongs to the class-I pyridoxal-phosphate-dependent aminotransferase family.</text>
</comment>
<dbReference type="Gene3D" id="3.40.640.10">
    <property type="entry name" value="Type I PLP-dependent aspartate aminotransferase-like (Major domain)"/>
    <property type="match status" value="1"/>
</dbReference>
<evidence type="ECO:0000259" key="6">
    <source>
        <dbReference type="PROSITE" id="PS50949"/>
    </source>
</evidence>
<dbReference type="Proteomes" id="UP000321306">
    <property type="component" value="Unassembled WGS sequence"/>
</dbReference>
<dbReference type="PANTHER" id="PTHR46577:SF2">
    <property type="entry name" value="TRANSCRIPTIONAL REGULATORY PROTEIN"/>
    <property type="match status" value="1"/>
</dbReference>
<dbReference type="PANTHER" id="PTHR46577">
    <property type="entry name" value="HTH-TYPE TRANSCRIPTIONAL REGULATORY PROTEIN GABR"/>
    <property type="match status" value="1"/>
</dbReference>
<dbReference type="InterPro" id="IPR015424">
    <property type="entry name" value="PyrdxlP-dep_Trfase"/>
</dbReference>
<keyword evidence="8" id="KW-1185">Reference proteome</keyword>
<evidence type="ECO:0000256" key="1">
    <source>
        <dbReference type="ARBA" id="ARBA00005384"/>
    </source>
</evidence>
<proteinExistence type="inferred from homology"/>
<dbReference type="RefSeq" id="WP_146888081.1">
    <property type="nucleotide sequence ID" value="NZ_BJXB01000024.1"/>
</dbReference>
<dbReference type="InterPro" id="IPR004839">
    <property type="entry name" value="Aminotransferase_I/II_large"/>
</dbReference>
<keyword evidence="5" id="KW-0804">Transcription</keyword>
<evidence type="ECO:0000313" key="7">
    <source>
        <dbReference type="EMBL" id="GEM48750.1"/>
    </source>
</evidence>
<dbReference type="Gene3D" id="3.90.1150.10">
    <property type="entry name" value="Aspartate Aminotransferase, domain 1"/>
    <property type="match status" value="1"/>
</dbReference>
<dbReference type="InterPro" id="IPR036388">
    <property type="entry name" value="WH-like_DNA-bd_sf"/>
</dbReference>
<dbReference type="SUPFAM" id="SSF53383">
    <property type="entry name" value="PLP-dependent transferases"/>
    <property type="match status" value="1"/>
</dbReference>
<dbReference type="CDD" id="cd00609">
    <property type="entry name" value="AAT_like"/>
    <property type="match status" value="1"/>
</dbReference>
<dbReference type="Pfam" id="PF00392">
    <property type="entry name" value="GntR"/>
    <property type="match status" value="1"/>
</dbReference>
<dbReference type="PROSITE" id="PS50949">
    <property type="entry name" value="HTH_GNTR"/>
    <property type="match status" value="1"/>
</dbReference>
<evidence type="ECO:0000256" key="2">
    <source>
        <dbReference type="ARBA" id="ARBA00022898"/>
    </source>
</evidence>
<comment type="caution">
    <text evidence="7">The sequence shown here is derived from an EMBL/GenBank/DDBJ whole genome shotgun (WGS) entry which is preliminary data.</text>
</comment>
<keyword evidence="4" id="KW-0238">DNA-binding</keyword>
<evidence type="ECO:0000256" key="5">
    <source>
        <dbReference type="ARBA" id="ARBA00023163"/>
    </source>
</evidence>
<dbReference type="GO" id="GO:0003700">
    <property type="term" value="F:DNA-binding transcription factor activity"/>
    <property type="evidence" value="ECO:0007669"/>
    <property type="project" value="InterPro"/>
</dbReference>
<dbReference type="CDD" id="cd07377">
    <property type="entry name" value="WHTH_GntR"/>
    <property type="match status" value="1"/>
</dbReference>
<dbReference type="GO" id="GO:0003677">
    <property type="term" value="F:DNA binding"/>
    <property type="evidence" value="ECO:0007669"/>
    <property type="project" value="UniProtKB-KW"/>
</dbReference>
<keyword evidence="2" id="KW-0663">Pyridoxal phosphate</keyword>
<dbReference type="SUPFAM" id="SSF46785">
    <property type="entry name" value="Winged helix' DNA-binding domain"/>
    <property type="match status" value="1"/>
</dbReference>
<protein>
    <submittedName>
        <fullName evidence="7">Transcriptional regulator</fullName>
    </submittedName>
</protein>
<evidence type="ECO:0000256" key="4">
    <source>
        <dbReference type="ARBA" id="ARBA00023125"/>
    </source>
</evidence>
<sequence length="470" mass="51219">MTPEASSRSSQRIYQELKQQIEDGLKAGDPLPSSRSLVEKHQASPNTVQKVISRLIQEGLVVSRTGRGVFVAERQSPVTQSSDFGWQSVLLGASPGLQQDFQTLYTPAPSGTIPLGSGYLDASLQPTGPLSAAIQRASRRPLIWDRVPPEGLEPLRNWFAHQLGVEAQNTLITSGAQTALSTIFGVLAHTEGIPVLVESPCHLGTLAILRACGMRPIPVPLDQEGIRLDLLEQVLSHSQARVLACQPTFQNPTGICWSEHRRKEVLALCKKYGVLIVEDGAAQDLWMDTPPPPHLVTLAPDQVIHVYSLTKPVAAGLRIAAIAAHGPLLQRIRTALVVGDLFVTGVMQEAALELVTGAPWNKHLKGIRGSLKDRRDLMLKLLRLNLSGWSIGAVPRGGFYIWARLPEHCDEDILVARALQQGVQINAGRPWFPAEQQGPHVRLSFAGVTLEQIQQGLAVLQQVSEWKNTP</sequence>
<accession>A0A511N7E1</accession>
<name>A0A511N7E1_DEIC1</name>
<feature type="domain" description="HTH gntR-type" evidence="6">
    <location>
        <begin position="7"/>
        <end position="74"/>
    </location>
</feature>
<dbReference type="InterPro" id="IPR036390">
    <property type="entry name" value="WH_DNA-bd_sf"/>
</dbReference>